<gene>
    <name evidence="3" type="ORF">BG006_009651</name>
</gene>
<dbReference type="InterPro" id="IPR035213">
    <property type="entry name" value="DUF5321"/>
</dbReference>
<evidence type="ECO:0000256" key="1">
    <source>
        <dbReference type="SAM" id="MobiDB-lite"/>
    </source>
</evidence>
<keyword evidence="2" id="KW-1133">Transmembrane helix</keyword>
<feature type="region of interest" description="Disordered" evidence="1">
    <location>
        <begin position="70"/>
        <end position="115"/>
    </location>
</feature>
<comment type="caution">
    <text evidence="3">The sequence shown here is derived from an EMBL/GenBank/DDBJ whole genome shotgun (WGS) entry which is preliminary data.</text>
</comment>
<feature type="compositionally biased region" description="Pro residues" evidence="1">
    <location>
        <begin position="282"/>
        <end position="301"/>
    </location>
</feature>
<evidence type="ECO:0000313" key="3">
    <source>
        <dbReference type="EMBL" id="KAF9326998.1"/>
    </source>
</evidence>
<keyword evidence="2" id="KW-0812">Transmembrane</keyword>
<dbReference type="Proteomes" id="UP000696485">
    <property type="component" value="Unassembled WGS sequence"/>
</dbReference>
<accession>A0A9P5VJ96</accession>
<keyword evidence="2" id="KW-0472">Membrane</keyword>
<dbReference type="Pfam" id="PF17254">
    <property type="entry name" value="DUF5321"/>
    <property type="match status" value="1"/>
</dbReference>
<feature type="compositionally biased region" description="Low complexity" evidence="1">
    <location>
        <begin position="72"/>
        <end position="84"/>
    </location>
</feature>
<dbReference type="AlphaFoldDB" id="A0A9P5VJ96"/>
<feature type="region of interest" description="Disordered" evidence="1">
    <location>
        <begin position="270"/>
        <end position="308"/>
    </location>
</feature>
<organism evidence="3 4">
    <name type="scientific">Podila minutissima</name>
    <dbReference type="NCBI Taxonomy" id="64525"/>
    <lineage>
        <taxon>Eukaryota</taxon>
        <taxon>Fungi</taxon>
        <taxon>Fungi incertae sedis</taxon>
        <taxon>Mucoromycota</taxon>
        <taxon>Mortierellomycotina</taxon>
        <taxon>Mortierellomycetes</taxon>
        <taxon>Mortierellales</taxon>
        <taxon>Mortierellaceae</taxon>
        <taxon>Podila</taxon>
    </lineage>
</organism>
<evidence type="ECO:0000256" key="2">
    <source>
        <dbReference type="SAM" id="Phobius"/>
    </source>
</evidence>
<sequence>MSHHARHVVRIAKQAHQIHARTQGSSVRSFSTCQASSQSRRALTGRNNSTSSASIFLHQNRRFNIPSIQRYSSVSSSSTPTPSSKDQSGGAIEKPPTSFDPKLTLETPIDPSDNIKSIEQVIAELNRDARTAESREYTTPEELGSTGAGSAHGTGSDSSLPPPPPPPKGKPSRFWFYLYYILYYSALGSLPVHLLMTKGETKDLKEKQEWKIAVLTDMRDKLRRGESVEEEEALLSVGMDRSKREAEQKVDEAYFEDLLKSAEKLDYVFGSTSQAEQTPAPASAPTPAPAPPVVPRKPAPPKTEKSYL</sequence>
<name>A0A9P5VJ96_9FUNG</name>
<proteinExistence type="predicted"/>
<reference evidence="3" key="1">
    <citation type="journal article" date="2020" name="Fungal Divers.">
        <title>Resolving the Mortierellaceae phylogeny through synthesis of multi-gene phylogenetics and phylogenomics.</title>
        <authorList>
            <person name="Vandepol N."/>
            <person name="Liber J."/>
            <person name="Desiro A."/>
            <person name="Na H."/>
            <person name="Kennedy M."/>
            <person name="Barry K."/>
            <person name="Grigoriev I.V."/>
            <person name="Miller A.N."/>
            <person name="O'Donnell K."/>
            <person name="Stajich J.E."/>
            <person name="Bonito G."/>
        </authorList>
    </citation>
    <scope>NUCLEOTIDE SEQUENCE</scope>
    <source>
        <strain evidence="3">NVP1</strain>
    </source>
</reference>
<feature type="transmembrane region" description="Helical" evidence="2">
    <location>
        <begin position="174"/>
        <end position="196"/>
    </location>
</feature>
<keyword evidence="4" id="KW-1185">Reference proteome</keyword>
<protein>
    <submittedName>
        <fullName evidence="3">Uncharacterized protein</fullName>
    </submittedName>
</protein>
<feature type="compositionally biased region" description="Basic and acidic residues" evidence="1">
    <location>
        <begin position="129"/>
        <end position="138"/>
    </location>
</feature>
<feature type="region of interest" description="Disordered" evidence="1">
    <location>
        <begin position="129"/>
        <end position="167"/>
    </location>
</feature>
<evidence type="ECO:0000313" key="4">
    <source>
        <dbReference type="Proteomes" id="UP000696485"/>
    </source>
</evidence>
<dbReference type="EMBL" id="JAAAUY010000712">
    <property type="protein sequence ID" value="KAF9326998.1"/>
    <property type="molecule type" value="Genomic_DNA"/>
</dbReference>